<accession>A0ABQ6L0I4</accession>
<dbReference type="EMBL" id="BSYB01000027">
    <property type="protein sequence ID" value="GMG48323.1"/>
    <property type="molecule type" value="Genomic_DNA"/>
</dbReference>
<evidence type="ECO:0000313" key="2">
    <source>
        <dbReference type="Proteomes" id="UP001165189"/>
    </source>
</evidence>
<dbReference type="Proteomes" id="UP001165189">
    <property type="component" value="Unassembled WGS sequence"/>
</dbReference>
<gene>
    <name evidence="1" type="ORF">Aory05_000701200</name>
</gene>
<sequence>MNMAFKGVYTISNIAVSAGNHPGPVTEGHVSNLLELTPSDSLACTFPISTSMVDRCGRRCVSRHRAQQRITEVVHFGELIMSNDDSIKVQVRERRQWGNKRVDVVKPDGDLNRCEGQLEQEISLPGPLLGSNIASNRLTARYLYVNSCLR</sequence>
<organism evidence="1 2">
    <name type="scientific">Aspergillus oryzae var. brunneus</name>
    <dbReference type="NCBI Taxonomy" id="332754"/>
    <lineage>
        <taxon>Eukaryota</taxon>
        <taxon>Fungi</taxon>
        <taxon>Dikarya</taxon>
        <taxon>Ascomycota</taxon>
        <taxon>Pezizomycotina</taxon>
        <taxon>Eurotiomycetes</taxon>
        <taxon>Eurotiomycetidae</taxon>
        <taxon>Eurotiales</taxon>
        <taxon>Aspergillaceae</taxon>
        <taxon>Aspergillus</taxon>
        <taxon>Aspergillus subgen. Circumdati</taxon>
    </lineage>
</organism>
<evidence type="ECO:0000313" key="1">
    <source>
        <dbReference type="EMBL" id="GMG48323.1"/>
    </source>
</evidence>
<comment type="caution">
    <text evidence="1">The sequence shown here is derived from an EMBL/GenBank/DDBJ whole genome shotgun (WGS) entry which is preliminary data.</text>
</comment>
<name>A0ABQ6L0I4_ASPOZ</name>
<keyword evidence="2" id="KW-1185">Reference proteome</keyword>
<proteinExistence type="predicted"/>
<reference evidence="1" key="1">
    <citation type="submission" date="2023-04" db="EMBL/GenBank/DDBJ databases">
        <title>Aspergillus oryzae var. brunneus NBRC 4377.</title>
        <authorList>
            <person name="Ichikawa N."/>
            <person name="Sato H."/>
            <person name="Tonouchi N."/>
        </authorList>
    </citation>
    <scope>NUCLEOTIDE SEQUENCE</scope>
    <source>
        <strain evidence="1">NBRC 4377</strain>
    </source>
</reference>
<protein>
    <submittedName>
        <fullName evidence="1">Unnamed protein product</fullName>
    </submittedName>
</protein>